<dbReference type="InterPro" id="IPR001320">
    <property type="entry name" value="Iontro_rcpt_C"/>
</dbReference>
<evidence type="ECO:0000256" key="1">
    <source>
        <dbReference type="SAM" id="Phobius"/>
    </source>
</evidence>
<evidence type="ECO:0000259" key="2">
    <source>
        <dbReference type="Pfam" id="PF00060"/>
    </source>
</evidence>
<dbReference type="Gene3D" id="3.40.190.10">
    <property type="entry name" value="Periplasmic binding protein-like II"/>
    <property type="match status" value="2"/>
</dbReference>
<dbReference type="EMBL" id="JAWDGP010000340">
    <property type="protein sequence ID" value="KAK3801304.1"/>
    <property type="molecule type" value="Genomic_DNA"/>
</dbReference>
<evidence type="ECO:0000313" key="4">
    <source>
        <dbReference type="Proteomes" id="UP001283361"/>
    </source>
</evidence>
<proteinExistence type="predicted"/>
<dbReference type="GO" id="GO:0015276">
    <property type="term" value="F:ligand-gated monoatomic ion channel activity"/>
    <property type="evidence" value="ECO:0007669"/>
    <property type="project" value="InterPro"/>
</dbReference>
<protein>
    <recommendedName>
        <fullName evidence="2">Ionotropic glutamate receptor C-terminal domain-containing protein</fullName>
    </recommendedName>
</protein>
<dbReference type="Pfam" id="PF00060">
    <property type="entry name" value="Lig_chan"/>
    <property type="match status" value="1"/>
</dbReference>
<gene>
    <name evidence="3" type="ORF">RRG08_023577</name>
</gene>
<keyword evidence="4" id="KW-1185">Reference proteome</keyword>
<keyword evidence="1" id="KW-1133">Transmembrane helix</keyword>
<dbReference type="AlphaFoldDB" id="A0AAE1B899"/>
<evidence type="ECO:0000313" key="3">
    <source>
        <dbReference type="EMBL" id="KAK3801304.1"/>
    </source>
</evidence>
<comment type="caution">
    <text evidence="3">The sequence shown here is derived from an EMBL/GenBank/DDBJ whole genome shotgun (WGS) entry which is preliminary data.</text>
</comment>
<dbReference type="SUPFAM" id="SSF53850">
    <property type="entry name" value="Periplasmic binding protein-like II"/>
    <property type="match status" value="1"/>
</dbReference>
<sequence>MTLVLELLRSEPIGRPSIWPDEDQDRSHVLSHWAVHCRDSWAVGISGQRSAHQQGRDLRTCKFEMKNICFTLRLYDFPFHWLFQTTESLPHQSGRILRASWGLFCVAMFTSYGALLTSNAAAPQEYPNITSLEDLLRQPDFTIGVPFSYSYFITRSIKAEAGTTLADLWKVLYAQNQSNPETITTDEAHHIRRVLEGQYAYLTSLPLGLLSSYSNADFSNVRFAIQWKLLLHMCVPQNAFYKPDLERVLQSATETGILKYIQDEWFPSEAHFNRPRVERQPEVHLSRLQFVMYAVTAGIGVAVFSLAVENLVHF</sequence>
<keyword evidence="1" id="KW-0472">Membrane</keyword>
<keyword evidence="1" id="KW-0812">Transmembrane</keyword>
<organism evidence="3 4">
    <name type="scientific">Elysia crispata</name>
    <name type="common">lettuce slug</name>
    <dbReference type="NCBI Taxonomy" id="231223"/>
    <lineage>
        <taxon>Eukaryota</taxon>
        <taxon>Metazoa</taxon>
        <taxon>Spiralia</taxon>
        <taxon>Lophotrochozoa</taxon>
        <taxon>Mollusca</taxon>
        <taxon>Gastropoda</taxon>
        <taxon>Heterobranchia</taxon>
        <taxon>Euthyneura</taxon>
        <taxon>Panpulmonata</taxon>
        <taxon>Sacoglossa</taxon>
        <taxon>Placobranchoidea</taxon>
        <taxon>Plakobranchidae</taxon>
        <taxon>Elysia</taxon>
    </lineage>
</organism>
<dbReference type="GO" id="GO:0016020">
    <property type="term" value="C:membrane"/>
    <property type="evidence" value="ECO:0007669"/>
    <property type="project" value="InterPro"/>
</dbReference>
<accession>A0AAE1B899</accession>
<feature type="transmembrane region" description="Helical" evidence="1">
    <location>
        <begin position="290"/>
        <end position="312"/>
    </location>
</feature>
<name>A0AAE1B899_9GAST</name>
<feature type="domain" description="Ionotropic glutamate receptor C-terminal" evidence="2">
    <location>
        <begin position="81"/>
        <end position="192"/>
    </location>
</feature>
<dbReference type="Proteomes" id="UP001283361">
    <property type="component" value="Unassembled WGS sequence"/>
</dbReference>
<reference evidence="3" key="1">
    <citation type="journal article" date="2023" name="G3 (Bethesda)">
        <title>A reference genome for the long-term kleptoplast-retaining sea slug Elysia crispata morphotype clarki.</title>
        <authorList>
            <person name="Eastman K.E."/>
            <person name="Pendleton A.L."/>
            <person name="Shaikh M.A."/>
            <person name="Suttiyut T."/>
            <person name="Ogas R."/>
            <person name="Tomko P."/>
            <person name="Gavelis G."/>
            <person name="Widhalm J.R."/>
            <person name="Wisecaver J.H."/>
        </authorList>
    </citation>
    <scope>NUCLEOTIDE SEQUENCE</scope>
    <source>
        <strain evidence="3">ECLA1</strain>
    </source>
</reference>